<dbReference type="Pfam" id="PF19278">
    <property type="entry name" value="Hydant_A_C"/>
    <property type="match status" value="1"/>
</dbReference>
<dbReference type="InterPro" id="IPR002821">
    <property type="entry name" value="Hydantoinase_A"/>
</dbReference>
<sequence length="686" mass="72488">MRRNIEIGVDTGGTFTDVVCHEPGQPLRVVKIPSTPKDPSEAVLAALPHMQREWGIQPDRIARFIHGTTVATNAVLERKGARIGLLTTAGFSDVIEIGRQLRHDTYGIALTPETPIFLAPGRQRREIDERIGAKGEVVRPLDPQQVRAAIVDLVDSERIEGLAVCFLFSFLNDAHEREVAAIARELYPDLPVSLSSDVNPAFREYERTVVTAFDAYIKPVINGYLTRLENNLKAAGVTAPLQIMQSRGGVAAAEIARMRPVNLFLSGPAGGVIGGRMAGVSVDCENLITVDVGGTSSDIALISRGKPILRAEGLIDGFPVRTGMVDVNAIGAGGGSIAWIDGGGGLRVGPESAGSDPGPACYGRGGVRATVTDASIVLGYLNPDYFAGGRLKLDPGKAAEVIERTIARPLGLSVEEAAAGIHKVVNAQMSEGIRLVSIKQGLDPRNFVLVPLGGAGALHATALAQDLGIDRIIVPQHPGVLAAIGHLCAPVEHAASVAIQKRLDDLSVEEVAQALSGLDRRCADLMSHEGDLPHPPSVRYTADVCYVGQSHHIEVPLHPGAGCFDRLRGDFLELHDRIFGYATAGALKIANVHAIHEAKTDSDLIFAAARDGAATAGAIRRVRFATTGEAVDTPIYQRTALAPGAKIHGPAIVEQADTTTVIDRGWTARVIQGGVLSIERNAGADA</sequence>
<proteinExistence type="predicted"/>
<dbReference type="EMBL" id="JAUSVU010000004">
    <property type="protein sequence ID" value="MDQ0532942.1"/>
    <property type="molecule type" value="Genomic_DNA"/>
</dbReference>
<dbReference type="Pfam" id="PF01968">
    <property type="entry name" value="Hydantoinase_A"/>
    <property type="match status" value="1"/>
</dbReference>
<accession>A0ABU0MHM8</accession>
<reference evidence="4 5" key="1">
    <citation type="submission" date="2023-07" db="EMBL/GenBank/DDBJ databases">
        <title>Genomic Encyclopedia of Type Strains, Phase IV (KMG-IV): sequencing the most valuable type-strain genomes for metagenomic binning, comparative biology and taxonomic classification.</title>
        <authorList>
            <person name="Goeker M."/>
        </authorList>
    </citation>
    <scope>NUCLEOTIDE SEQUENCE [LARGE SCALE GENOMIC DNA]</scope>
    <source>
        <strain evidence="4 5">DSM 19922</strain>
    </source>
</reference>
<dbReference type="RefSeq" id="WP_209980261.1">
    <property type="nucleotide sequence ID" value="NZ_JAGINO010000004.1"/>
</dbReference>
<comment type="caution">
    <text evidence="4">The sequence shown here is derived from an EMBL/GenBank/DDBJ whole genome shotgun (WGS) entry which is preliminary data.</text>
</comment>
<name>A0ABU0MHM8_9PROT</name>
<dbReference type="SUPFAM" id="SSF53067">
    <property type="entry name" value="Actin-like ATPase domain"/>
    <property type="match status" value="1"/>
</dbReference>
<dbReference type="Proteomes" id="UP001244552">
    <property type="component" value="Unassembled WGS sequence"/>
</dbReference>
<evidence type="ECO:0000313" key="4">
    <source>
        <dbReference type="EMBL" id="MDQ0532942.1"/>
    </source>
</evidence>
<dbReference type="PANTHER" id="PTHR11365:SF23">
    <property type="entry name" value="HYPOTHETICAL 5-OXOPROLINASE (EUROFUNG)-RELATED"/>
    <property type="match status" value="1"/>
</dbReference>
<dbReference type="InterPro" id="IPR045079">
    <property type="entry name" value="Oxoprolinase-like"/>
</dbReference>
<evidence type="ECO:0000259" key="3">
    <source>
        <dbReference type="Pfam" id="PF19278"/>
    </source>
</evidence>
<evidence type="ECO:0000313" key="5">
    <source>
        <dbReference type="Proteomes" id="UP001244552"/>
    </source>
</evidence>
<gene>
    <name evidence="4" type="ORF">QO018_001789</name>
</gene>
<keyword evidence="5" id="KW-1185">Reference proteome</keyword>
<evidence type="ECO:0000259" key="1">
    <source>
        <dbReference type="Pfam" id="PF01968"/>
    </source>
</evidence>
<dbReference type="InterPro" id="IPR049517">
    <property type="entry name" value="ACX-like_C"/>
</dbReference>
<dbReference type="InterPro" id="IPR043129">
    <property type="entry name" value="ATPase_NBD"/>
</dbReference>
<dbReference type="PANTHER" id="PTHR11365">
    <property type="entry name" value="5-OXOPROLINASE RELATED"/>
    <property type="match status" value="1"/>
</dbReference>
<evidence type="ECO:0000259" key="2">
    <source>
        <dbReference type="Pfam" id="PF05378"/>
    </source>
</evidence>
<dbReference type="Pfam" id="PF05378">
    <property type="entry name" value="Hydant_A_N"/>
    <property type="match status" value="1"/>
</dbReference>
<protein>
    <submittedName>
        <fullName evidence="4">N-methylhydantoinase A/oxoprolinase/acetone carboxylase beta subunit</fullName>
    </submittedName>
</protein>
<feature type="domain" description="Hydantoinase/oxoprolinase N-terminal" evidence="2">
    <location>
        <begin position="7"/>
        <end position="186"/>
    </location>
</feature>
<organism evidence="4 5">
    <name type="scientific">Azospirillum picis</name>
    <dbReference type="NCBI Taxonomy" id="488438"/>
    <lineage>
        <taxon>Bacteria</taxon>
        <taxon>Pseudomonadati</taxon>
        <taxon>Pseudomonadota</taxon>
        <taxon>Alphaproteobacteria</taxon>
        <taxon>Rhodospirillales</taxon>
        <taxon>Azospirillaceae</taxon>
        <taxon>Azospirillum</taxon>
    </lineage>
</organism>
<feature type="domain" description="Acetophenone carboxylase-like C-terminal" evidence="3">
    <location>
        <begin position="621"/>
        <end position="669"/>
    </location>
</feature>
<dbReference type="InterPro" id="IPR008040">
    <property type="entry name" value="Hydant_A_N"/>
</dbReference>
<feature type="domain" description="Hydantoinase A/oxoprolinase" evidence="1">
    <location>
        <begin position="207"/>
        <end position="493"/>
    </location>
</feature>